<feature type="coiled-coil region" evidence="1">
    <location>
        <begin position="593"/>
        <end position="620"/>
    </location>
</feature>
<dbReference type="AlphaFoldDB" id="A0A9X2HGR1"/>
<dbReference type="RefSeq" id="WP_254291225.1">
    <property type="nucleotide sequence ID" value="NZ_JAMLDX010000001.1"/>
</dbReference>
<protein>
    <recommendedName>
        <fullName evidence="5">Tip attachment protein J domain-containing protein</fullName>
    </recommendedName>
</protein>
<proteinExistence type="predicted"/>
<evidence type="ECO:0008006" key="5">
    <source>
        <dbReference type="Google" id="ProtNLM"/>
    </source>
</evidence>
<organism evidence="3 4">
    <name type="scientific">Sphingomonas tagetis</name>
    <dbReference type="NCBI Taxonomy" id="2949092"/>
    <lineage>
        <taxon>Bacteria</taxon>
        <taxon>Pseudomonadati</taxon>
        <taxon>Pseudomonadota</taxon>
        <taxon>Alphaproteobacteria</taxon>
        <taxon>Sphingomonadales</taxon>
        <taxon>Sphingomonadaceae</taxon>
        <taxon>Sphingomonas</taxon>
    </lineage>
</organism>
<comment type="caution">
    <text evidence="3">The sequence shown here is derived from an EMBL/GenBank/DDBJ whole genome shotgun (WGS) entry which is preliminary data.</text>
</comment>
<keyword evidence="1" id="KW-0175">Coiled coil</keyword>
<evidence type="ECO:0000313" key="4">
    <source>
        <dbReference type="Proteomes" id="UP001139451"/>
    </source>
</evidence>
<feature type="region of interest" description="Disordered" evidence="2">
    <location>
        <begin position="538"/>
        <end position="566"/>
    </location>
</feature>
<sequence>MAKVLKIAAMVVAVVALTFTGMGLAAGLTLAGASAFGIGVSASTLFLVSAGLSIGASLLAPRPKAPDTSASMKDRLFASINPRAFRTFAFGTTALATDIRDQEFTDDQSYLHRFVVVASHKIHAIREIWFDDKLAWTLAGGAQGEFAGYLTVTPVLEGSAANAINISARMGSARRYTGCAYVHLRYKLTGNTKKAESPFAQSVPSRVTIIGDGAYIYDPRLDSTVGGDGPQRADDQTTWGWDEDACRNPPLVMLTWLLGWRIRNPVTNAWKLAVGKGVPPARIDIASFITAANMCDEPVTKAAGGTEPRYRCDGVFSEGDDTSLVLENFKAAMNAELDDVDGRIRITVLHNDLGTPIAHFTTDDILGEFTWDQTPPLKDTFNIIRGGYTDPSNNSLYQLIDYPEVALPSPDGIDRAETINLPLVESPSQAQRLVKQRLQRAQYPGTFAATWQVTGWKVQKGDPVTVTFKPLGWVAKKFRVADSEQRQDGTVPMVLREEHVDIYAWDADEGPAVQGADPTTYDQGLTPIVQAIGDAGKTADWPEITDPDGTKPADNATNSADPDSPFGLEGTVADALGRVAEAEADVVTLTGGLSAQLLAHAELNRAVESAERQRLIAEDALSVALQRALLEADRTRRVFRDAGITVDPASGQVRLWALDETRDRVSNVEIALSAATAAISLRATQTYVNEKIAEAVIDPSQIAELGDIFTRLTAAELELDGLNASIALKADATTVTGLAGTVTTVAADLDALAGEVALKASSASVTALDTRLSAAEVTITALGNISSVRVELRQARYEADATAENLLRALLEGDKTRRGALTALATARQELTAKINDDLSVEATQRLALAVRVAANEAGLLAEQVTRASADSAFASSLTALSATVTGVAGELDAAVTMLQQADVDDAEAWAAAVATVQVSIDGVAADLDAAVTTLFEAIADETSARGAALTTVNARIDGVEDDLAAGVASLLEAIADEAGARATAVTTLHARIDDTEASITEVSEVAVEANGIAKAIHGVLLDVDGKISGTISENDGETSAFRVRADVFEVSGGTGARTDFVDGLWTVYYPDGSPAIEWGVEDV</sequence>
<gene>
    <name evidence="3" type="ORF">M9978_02300</name>
</gene>
<evidence type="ECO:0000313" key="3">
    <source>
        <dbReference type="EMBL" id="MCP3729247.1"/>
    </source>
</evidence>
<name>A0A9X2HGR1_9SPHN</name>
<dbReference type="EMBL" id="JAMLDX010000001">
    <property type="protein sequence ID" value="MCP3729247.1"/>
    <property type="molecule type" value="Genomic_DNA"/>
</dbReference>
<dbReference type="Proteomes" id="UP001139451">
    <property type="component" value="Unassembled WGS sequence"/>
</dbReference>
<evidence type="ECO:0000256" key="1">
    <source>
        <dbReference type="SAM" id="Coils"/>
    </source>
</evidence>
<reference evidence="3" key="1">
    <citation type="submission" date="2022-05" db="EMBL/GenBank/DDBJ databases">
        <title>Sphingomonas sp. strain MG17 Genome sequencing and assembly.</title>
        <authorList>
            <person name="Kim I."/>
        </authorList>
    </citation>
    <scope>NUCLEOTIDE SEQUENCE</scope>
    <source>
        <strain evidence="3">MG17</strain>
    </source>
</reference>
<accession>A0A9X2HGR1</accession>
<evidence type="ECO:0000256" key="2">
    <source>
        <dbReference type="SAM" id="MobiDB-lite"/>
    </source>
</evidence>
<keyword evidence="4" id="KW-1185">Reference proteome</keyword>
<dbReference type="Gene3D" id="1.20.5.340">
    <property type="match status" value="1"/>
</dbReference>